<dbReference type="AlphaFoldDB" id="A0A0D3G4A8"/>
<protein>
    <submittedName>
        <fullName evidence="1">Uncharacterized protein</fullName>
    </submittedName>
</protein>
<evidence type="ECO:0000313" key="1">
    <source>
        <dbReference type="EnsemblPlants" id="OBART05G06540.2"/>
    </source>
</evidence>
<sequence length="105" mass="12122">MFQSWPKQAQLAAYMSSNCKHLEASNIWNWRRRRLGWPGLAPLASRSVGFTVWRRLGSTCITQHCKREENFGREDVHQSSAHHLLNEMSSRYGVSEGDVLCVMNE</sequence>
<evidence type="ECO:0000313" key="2">
    <source>
        <dbReference type="Proteomes" id="UP000026960"/>
    </source>
</evidence>
<proteinExistence type="predicted"/>
<reference evidence="1" key="1">
    <citation type="journal article" date="2009" name="Rice">
        <title>De Novo Next Generation Sequencing of Plant Genomes.</title>
        <authorList>
            <person name="Rounsley S."/>
            <person name="Marri P.R."/>
            <person name="Yu Y."/>
            <person name="He R."/>
            <person name="Sisneros N."/>
            <person name="Goicoechea J.L."/>
            <person name="Lee S.J."/>
            <person name="Angelova A."/>
            <person name="Kudrna D."/>
            <person name="Luo M."/>
            <person name="Affourtit J."/>
            <person name="Desany B."/>
            <person name="Knight J."/>
            <person name="Niazi F."/>
            <person name="Egholm M."/>
            <person name="Wing R.A."/>
        </authorList>
    </citation>
    <scope>NUCLEOTIDE SEQUENCE [LARGE SCALE GENOMIC DNA]</scope>
    <source>
        <strain evidence="1">cv. IRGC 105608</strain>
    </source>
</reference>
<dbReference type="Proteomes" id="UP000026960">
    <property type="component" value="Chromosome 5"/>
</dbReference>
<keyword evidence="2" id="KW-1185">Reference proteome</keyword>
<dbReference type="EnsemblPlants" id="OBART05G06540.2">
    <property type="protein sequence ID" value="OBART05G06540.2"/>
    <property type="gene ID" value="OBART05G06540"/>
</dbReference>
<accession>A0A0D3G4A8</accession>
<dbReference type="Gramene" id="OBART05G06540.2">
    <property type="protein sequence ID" value="OBART05G06540.2"/>
    <property type="gene ID" value="OBART05G06540"/>
</dbReference>
<dbReference type="HOGENOM" id="CLU_2240706_0_0_1"/>
<organism evidence="1">
    <name type="scientific">Oryza barthii</name>
    <dbReference type="NCBI Taxonomy" id="65489"/>
    <lineage>
        <taxon>Eukaryota</taxon>
        <taxon>Viridiplantae</taxon>
        <taxon>Streptophyta</taxon>
        <taxon>Embryophyta</taxon>
        <taxon>Tracheophyta</taxon>
        <taxon>Spermatophyta</taxon>
        <taxon>Magnoliopsida</taxon>
        <taxon>Liliopsida</taxon>
        <taxon>Poales</taxon>
        <taxon>Poaceae</taxon>
        <taxon>BOP clade</taxon>
        <taxon>Oryzoideae</taxon>
        <taxon>Oryzeae</taxon>
        <taxon>Oryzinae</taxon>
        <taxon>Oryza</taxon>
    </lineage>
</organism>
<name>A0A0D3G4A8_9ORYZ</name>
<reference evidence="1" key="2">
    <citation type="submission" date="2015-03" db="UniProtKB">
        <authorList>
            <consortium name="EnsemblPlants"/>
        </authorList>
    </citation>
    <scope>IDENTIFICATION</scope>
</reference>